<evidence type="ECO:0000259" key="4">
    <source>
        <dbReference type="Pfam" id="PF08241"/>
    </source>
</evidence>
<evidence type="ECO:0000313" key="6">
    <source>
        <dbReference type="Proteomes" id="UP000318864"/>
    </source>
</evidence>
<dbReference type="InterPro" id="IPR013216">
    <property type="entry name" value="Methyltransf_11"/>
</dbReference>
<dbReference type="SUPFAM" id="SSF53335">
    <property type="entry name" value="S-adenosyl-L-methionine-dependent methyltransferases"/>
    <property type="match status" value="1"/>
</dbReference>
<dbReference type="InterPro" id="IPR029063">
    <property type="entry name" value="SAM-dependent_MTases_sf"/>
</dbReference>
<comment type="caution">
    <text evidence="5">The sequence shown here is derived from an EMBL/GenBank/DDBJ whole genome shotgun (WGS) entry which is preliminary data.</text>
</comment>
<dbReference type="OrthoDB" id="147504at2157"/>
<keyword evidence="6" id="KW-1185">Reference proteome</keyword>
<proteinExistence type="predicted"/>
<gene>
    <name evidence="5" type="ORF">D8Y22_05765</name>
</gene>
<sequence length="211" mass="23763">MTLEDIQAAYARYAPWVDRLGWLDHLFTGRYRRRQFARADGRVLDVACGPGTNVRYLPAGTEIVGIDISDPLLEQARAALDTLEREGTVARMDAQALEFEDDSFETVISSFSTCTFPDPVAALREMGRVCRPDGEILLLEHGRSDNPLIARYQEWRADAHYEKSGCRLTQEPLEVVRRAGLSVTEVETAQFGRLTRLVCDPFDGNRPEGDR</sequence>
<dbReference type="GO" id="GO:0008757">
    <property type="term" value="F:S-adenosylmethionine-dependent methyltransferase activity"/>
    <property type="evidence" value="ECO:0007669"/>
    <property type="project" value="InterPro"/>
</dbReference>
<dbReference type="Proteomes" id="UP000318864">
    <property type="component" value="Unassembled WGS sequence"/>
</dbReference>
<keyword evidence="3" id="KW-0949">S-adenosyl-L-methionine</keyword>
<name>A0A4S3TQ52_9EURY</name>
<dbReference type="CDD" id="cd02440">
    <property type="entry name" value="AdoMet_MTases"/>
    <property type="match status" value="1"/>
</dbReference>
<evidence type="ECO:0000256" key="1">
    <source>
        <dbReference type="ARBA" id="ARBA00022603"/>
    </source>
</evidence>
<evidence type="ECO:0000313" key="5">
    <source>
        <dbReference type="EMBL" id="THE65810.1"/>
    </source>
</evidence>
<dbReference type="GO" id="GO:0032259">
    <property type="term" value="P:methylation"/>
    <property type="evidence" value="ECO:0007669"/>
    <property type="project" value="UniProtKB-KW"/>
</dbReference>
<dbReference type="AlphaFoldDB" id="A0A4S3TQ52"/>
<evidence type="ECO:0000256" key="2">
    <source>
        <dbReference type="ARBA" id="ARBA00022679"/>
    </source>
</evidence>
<organism evidence="5 6">
    <name type="scientific">Salinadaptatus halalkaliphilus</name>
    <dbReference type="NCBI Taxonomy" id="2419781"/>
    <lineage>
        <taxon>Archaea</taxon>
        <taxon>Methanobacteriati</taxon>
        <taxon>Methanobacteriota</taxon>
        <taxon>Stenosarchaea group</taxon>
        <taxon>Halobacteria</taxon>
        <taxon>Halobacteriales</taxon>
        <taxon>Natrialbaceae</taxon>
        <taxon>Salinadaptatus</taxon>
    </lineage>
</organism>
<dbReference type="PANTHER" id="PTHR42912:SF96">
    <property type="entry name" value="METHYLTRANSFERASE DOMAIN-CONTAINING PROTEIN"/>
    <property type="match status" value="1"/>
</dbReference>
<dbReference type="PANTHER" id="PTHR42912">
    <property type="entry name" value="METHYLTRANSFERASE"/>
    <property type="match status" value="1"/>
</dbReference>
<keyword evidence="2 5" id="KW-0808">Transferase</keyword>
<dbReference type="Pfam" id="PF08241">
    <property type="entry name" value="Methyltransf_11"/>
    <property type="match status" value="1"/>
</dbReference>
<protein>
    <submittedName>
        <fullName evidence="5">Class I SAM-dependent methyltransferase</fullName>
    </submittedName>
</protein>
<dbReference type="PROSITE" id="PS01184">
    <property type="entry name" value="UBIE_2"/>
    <property type="match status" value="1"/>
</dbReference>
<dbReference type="EMBL" id="RBZW01000016">
    <property type="protein sequence ID" value="THE65810.1"/>
    <property type="molecule type" value="Genomic_DNA"/>
</dbReference>
<evidence type="ECO:0000256" key="3">
    <source>
        <dbReference type="ARBA" id="ARBA00022691"/>
    </source>
</evidence>
<accession>A0A4S3TQ52</accession>
<dbReference type="Gene3D" id="3.40.50.150">
    <property type="entry name" value="Vaccinia Virus protein VP39"/>
    <property type="match status" value="1"/>
</dbReference>
<dbReference type="InterPro" id="IPR023576">
    <property type="entry name" value="UbiE/COQ5_MeTrFase_CS"/>
</dbReference>
<dbReference type="InterPro" id="IPR050508">
    <property type="entry name" value="Methyltransf_Superfamily"/>
</dbReference>
<keyword evidence="1 5" id="KW-0489">Methyltransferase</keyword>
<feature type="domain" description="Methyltransferase type 11" evidence="4">
    <location>
        <begin position="44"/>
        <end position="137"/>
    </location>
</feature>
<reference evidence="5 6" key="1">
    <citation type="submission" date="2018-10" db="EMBL/GenBank/DDBJ databases">
        <title>Natronolimnobius sp. XQ-INN 246 isolated from Inner Mongolia Autonomous Region of China.</title>
        <authorList>
            <person name="Xue Q."/>
        </authorList>
    </citation>
    <scope>NUCLEOTIDE SEQUENCE [LARGE SCALE GENOMIC DNA]</scope>
    <source>
        <strain evidence="5 6">XQ-INN 246</strain>
    </source>
</reference>